<proteinExistence type="inferred from homology"/>
<dbReference type="InterPro" id="IPR007374">
    <property type="entry name" value="ASCH_domain"/>
</dbReference>
<accession>A0ABV7Y3Z6</accession>
<dbReference type="CDD" id="cd06552">
    <property type="entry name" value="ASCH_yqfb_like"/>
    <property type="match status" value="1"/>
</dbReference>
<name>A0ABV7Y3Z6_9ACTN</name>
<dbReference type="RefSeq" id="WP_205122197.1">
    <property type="nucleotide sequence ID" value="NZ_JAFBCM010000001.1"/>
</dbReference>
<dbReference type="InterPro" id="IPR002125">
    <property type="entry name" value="CMP_dCMP_dom"/>
</dbReference>
<evidence type="ECO:0000313" key="3">
    <source>
        <dbReference type="EMBL" id="MFC3759408.1"/>
    </source>
</evidence>
<dbReference type="SMART" id="SM01022">
    <property type="entry name" value="ASCH"/>
    <property type="match status" value="1"/>
</dbReference>
<dbReference type="SUPFAM" id="SSF88697">
    <property type="entry name" value="PUA domain-like"/>
    <property type="match status" value="1"/>
</dbReference>
<dbReference type="PANTHER" id="PTHR11644">
    <property type="entry name" value="CYTIDINE DEAMINASE"/>
    <property type="match status" value="1"/>
</dbReference>
<dbReference type="EMBL" id="JBHRZH010000001">
    <property type="protein sequence ID" value="MFC3759408.1"/>
    <property type="molecule type" value="Genomic_DNA"/>
</dbReference>
<evidence type="ECO:0000313" key="4">
    <source>
        <dbReference type="Proteomes" id="UP001595699"/>
    </source>
</evidence>
<comment type="similarity">
    <text evidence="1">Belongs to the cytidine and deoxycytidylate deaminase family.</text>
</comment>
<dbReference type="Pfam" id="PF04266">
    <property type="entry name" value="ASCH"/>
    <property type="match status" value="1"/>
</dbReference>
<dbReference type="Gene3D" id="3.40.140.10">
    <property type="entry name" value="Cytidine Deaminase, domain 2"/>
    <property type="match status" value="1"/>
</dbReference>
<dbReference type="PANTHER" id="PTHR11644:SF2">
    <property type="entry name" value="CYTIDINE DEAMINASE"/>
    <property type="match status" value="1"/>
</dbReference>
<comment type="caution">
    <text evidence="3">The sequence shown here is derived from an EMBL/GenBank/DDBJ whole genome shotgun (WGS) entry which is preliminary data.</text>
</comment>
<protein>
    <submittedName>
        <fullName evidence="3">ASCH domain-containing protein</fullName>
    </submittedName>
</protein>
<reference evidence="4" key="1">
    <citation type="journal article" date="2019" name="Int. J. Syst. Evol. Microbiol.">
        <title>The Global Catalogue of Microorganisms (GCM) 10K type strain sequencing project: providing services to taxonomists for standard genome sequencing and annotation.</title>
        <authorList>
            <consortium name="The Broad Institute Genomics Platform"/>
            <consortium name="The Broad Institute Genome Sequencing Center for Infectious Disease"/>
            <person name="Wu L."/>
            <person name="Ma J."/>
        </authorList>
    </citation>
    <scope>NUCLEOTIDE SEQUENCE [LARGE SCALE GENOMIC DNA]</scope>
    <source>
        <strain evidence="4">CGMCC 4.7241</strain>
    </source>
</reference>
<dbReference type="PROSITE" id="PS51747">
    <property type="entry name" value="CYT_DCMP_DEAMINASES_2"/>
    <property type="match status" value="1"/>
</dbReference>
<dbReference type="Proteomes" id="UP001595699">
    <property type="component" value="Unassembled WGS sequence"/>
</dbReference>
<evidence type="ECO:0000259" key="2">
    <source>
        <dbReference type="PROSITE" id="PS51747"/>
    </source>
</evidence>
<keyword evidence="4" id="KW-1185">Reference proteome</keyword>
<organism evidence="3 4">
    <name type="scientific">Tenggerimyces flavus</name>
    <dbReference type="NCBI Taxonomy" id="1708749"/>
    <lineage>
        <taxon>Bacteria</taxon>
        <taxon>Bacillati</taxon>
        <taxon>Actinomycetota</taxon>
        <taxon>Actinomycetes</taxon>
        <taxon>Propionibacteriales</taxon>
        <taxon>Nocardioidaceae</taxon>
        <taxon>Tenggerimyces</taxon>
    </lineage>
</organism>
<evidence type="ECO:0000256" key="1">
    <source>
        <dbReference type="ARBA" id="ARBA00006576"/>
    </source>
</evidence>
<dbReference type="Gene3D" id="2.30.130.30">
    <property type="entry name" value="Hypothetical protein"/>
    <property type="match status" value="1"/>
</dbReference>
<feature type="domain" description="CMP/dCMP-type deaminase" evidence="2">
    <location>
        <begin position="8"/>
        <end position="131"/>
    </location>
</feature>
<dbReference type="CDD" id="cd01283">
    <property type="entry name" value="cytidine_deaminase"/>
    <property type="match status" value="1"/>
</dbReference>
<dbReference type="InterPro" id="IPR050202">
    <property type="entry name" value="Cyt/Deoxycyt_deaminase"/>
</dbReference>
<dbReference type="InterPro" id="IPR015947">
    <property type="entry name" value="PUA-like_sf"/>
</dbReference>
<dbReference type="SUPFAM" id="SSF53927">
    <property type="entry name" value="Cytidine deaminase-like"/>
    <property type="match status" value="1"/>
</dbReference>
<sequence>MDLAPLTASDEALVAAATRAIDAVGDGRVYTVGAAVSAVDGSVYVGVNLYHFTGGPCAELTALATARTQGARELTTIVAVGDRGRGVLSPCGRDRQVLADLFPGIRVILPTPDGPRTVPVAELLPLAYVSTLANQQRVPFAAEYLDAVRAGRKVATIRLRDSVRLGEADLVFESSPEVVLSGEVTSLVRKRLSDVTHEEAVAAGNADLADLRARMPRHYPEITLDDDVTIVGFRLTGR</sequence>
<dbReference type="InterPro" id="IPR016193">
    <property type="entry name" value="Cytidine_deaminase-like"/>
</dbReference>
<gene>
    <name evidence="3" type="ORF">ACFOUW_01020</name>
</gene>